<dbReference type="AlphaFoldDB" id="A0A0R3Q0Z3"/>
<reference evidence="1 2" key="2">
    <citation type="submission" date="2018-11" db="EMBL/GenBank/DDBJ databases">
        <authorList>
            <consortium name="Pathogen Informatics"/>
        </authorList>
    </citation>
    <scope>NUCLEOTIDE SEQUENCE [LARGE SCALE GENOMIC DNA]</scope>
    <source>
        <strain evidence="1 2">Costa Rica</strain>
    </source>
</reference>
<proteinExistence type="predicted"/>
<evidence type="ECO:0000313" key="3">
    <source>
        <dbReference type="WBParaSite" id="ACOC_0001263701-mRNA-1"/>
    </source>
</evidence>
<dbReference type="OMA" id="RQFVYPK"/>
<keyword evidence="2" id="KW-1185">Reference proteome</keyword>
<name>A0A0R3Q0Z3_ANGCS</name>
<reference evidence="3" key="1">
    <citation type="submission" date="2017-02" db="UniProtKB">
        <authorList>
            <consortium name="WormBaseParasite"/>
        </authorList>
    </citation>
    <scope>IDENTIFICATION</scope>
</reference>
<sequence length="75" mass="8820">MMALLDRKRTSDLKMLRQFVYPKELSKLVAEYDKVQAFAECGEKGVRLLRRVDIVTPDNYKGFFKDIKMEESESN</sequence>
<dbReference type="OrthoDB" id="5862086at2759"/>
<evidence type="ECO:0000313" key="1">
    <source>
        <dbReference type="EMBL" id="VDM64223.1"/>
    </source>
</evidence>
<gene>
    <name evidence="1" type="ORF">ACOC_LOCUS12638</name>
</gene>
<evidence type="ECO:0000313" key="2">
    <source>
        <dbReference type="Proteomes" id="UP000267027"/>
    </source>
</evidence>
<dbReference type="WBParaSite" id="ACOC_0001263701-mRNA-1">
    <property type="protein sequence ID" value="ACOC_0001263701-mRNA-1"/>
    <property type="gene ID" value="ACOC_0001263701"/>
</dbReference>
<protein>
    <submittedName>
        <fullName evidence="3">Vps4_C domain-containing protein</fullName>
    </submittedName>
</protein>
<dbReference type="Proteomes" id="UP000267027">
    <property type="component" value="Unassembled WGS sequence"/>
</dbReference>
<dbReference type="EMBL" id="UYYA01005137">
    <property type="protein sequence ID" value="VDM64223.1"/>
    <property type="molecule type" value="Genomic_DNA"/>
</dbReference>
<organism evidence="3">
    <name type="scientific">Angiostrongylus costaricensis</name>
    <name type="common">Nematode worm</name>
    <dbReference type="NCBI Taxonomy" id="334426"/>
    <lineage>
        <taxon>Eukaryota</taxon>
        <taxon>Metazoa</taxon>
        <taxon>Ecdysozoa</taxon>
        <taxon>Nematoda</taxon>
        <taxon>Chromadorea</taxon>
        <taxon>Rhabditida</taxon>
        <taxon>Rhabditina</taxon>
        <taxon>Rhabditomorpha</taxon>
        <taxon>Strongyloidea</taxon>
        <taxon>Metastrongylidae</taxon>
        <taxon>Angiostrongylus</taxon>
    </lineage>
</organism>
<accession>A0A0R3Q0Z3</accession>